<evidence type="ECO:0000256" key="1">
    <source>
        <dbReference type="SAM" id="SignalP"/>
    </source>
</evidence>
<organism evidence="2 3">
    <name type="scientific">Trueperella bonasi</name>
    <dbReference type="NCBI Taxonomy" id="312286"/>
    <lineage>
        <taxon>Bacteria</taxon>
        <taxon>Bacillati</taxon>
        <taxon>Actinomycetota</taxon>
        <taxon>Actinomycetes</taxon>
        <taxon>Actinomycetales</taxon>
        <taxon>Actinomycetaceae</taxon>
        <taxon>Trueperella</taxon>
    </lineage>
</organism>
<sequence length="479" mass="48461">MKNLGRSILAFITGALAASLAAGAAVVGHHVAPAASLTASAPVSEPKNTISTLVCDGGISRTIQGGIDVEQVEENITGWAGALSGQEVIFTREGTDGAHSFEGVLPAQMLGESALGVPQIIGTLEVEGGIVAGASTHSASAGDLHSVAVSPCQWPAHSMWLVGGSSELGSSLELKVTNPGPTQVSVSLSGYSSRGRLDLGSNAMIHLAPQSSQAILLDGLLATDSRIALHLFSKTAPFTASLQSLALEGARPAGVDVITASNIGTDLVIPGLVIDGDSDSRDGGPLPDSGTTAALRVVNPNTESAQITISVLTADGSAPLPGGTQVQIAPETVLDLSLDGLSAQSHAIRVESTADVSAAVSVVRADEAGRDIAWLPAQEAIMQTGAAAFGPLPARLVLAGTAQARWQAFDESGVQLGENTINVDTLGTVDLPAHTAFVAVSSDAEVYGAIWIADHNGIASVPLTEDSSTSQVVRITVQN</sequence>
<dbReference type="InterPro" id="IPR043777">
    <property type="entry name" value="DUF5719"/>
</dbReference>
<dbReference type="Proteomes" id="UP001243212">
    <property type="component" value="Unassembled WGS sequence"/>
</dbReference>
<evidence type="ECO:0000313" key="2">
    <source>
        <dbReference type="EMBL" id="MDP9805969.1"/>
    </source>
</evidence>
<comment type="caution">
    <text evidence="2">The sequence shown here is derived from an EMBL/GenBank/DDBJ whole genome shotgun (WGS) entry which is preliminary data.</text>
</comment>
<proteinExistence type="predicted"/>
<feature type="chain" id="PRO_5047296551" evidence="1">
    <location>
        <begin position="25"/>
        <end position="479"/>
    </location>
</feature>
<reference evidence="2 3" key="1">
    <citation type="submission" date="2023-07" db="EMBL/GenBank/DDBJ databases">
        <title>Sequencing the genomes of 1000 actinobacteria strains.</title>
        <authorList>
            <person name="Klenk H.-P."/>
        </authorList>
    </citation>
    <scope>NUCLEOTIDE SEQUENCE [LARGE SCALE GENOMIC DNA]</scope>
    <source>
        <strain evidence="2 3">DSM 17163</strain>
    </source>
</reference>
<gene>
    <name evidence="2" type="ORF">J2S70_000551</name>
</gene>
<name>A0ABT9NF05_9ACTO</name>
<dbReference type="EMBL" id="JAUSQX010000001">
    <property type="protein sequence ID" value="MDP9805969.1"/>
    <property type="molecule type" value="Genomic_DNA"/>
</dbReference>
<dbReference type="Pfam" id="PF18986">
    <property type="entry name" value="DUF5719"/>
    <property type="match status" value="1"/>
</dbReference>
<keyword evidence="3" id="KW-1185">Reference proteome</keyword>
<evidence type="ECO:0000313" key="3">
    <source>
        <dbReference type="Proteomes" id="UP001243212"/>
    </source>
</evidence>
<protein>
    <submittedName>
        <fullName evidence="2">Uncharacterized protein</fullName>
    </submittedName>
</protein>
<dbReference type="RefSeq" id="WP_307682221.1">
    <property type="nucleotide sequence ID" value="NZ_JAUSQX010000001.1"/>
</dbReference>
<accession>A0ABT9NF05</accession>
<feature type="signal peptide" evidence="1">
    <location>
        <begin position="1"/>
        <end position="24"/>
    </location>
</feature>
<keyword evidence="1" id="KW-0732">Signal</keyword>